<name>A0A7W8D7Q6_9GAMM</name>
<organism evidence="1 2">
    <name type="scientific">Chiayiivirga flava</name>
    <dbReference type="NCBI Taxonomy" id="659595"/>
    <lineage>
        <taxon>Bacteria</taxon>
        <taxon>Pseudomonadati</taxon>
        <taxon>Pseudomonadota</taxon>
        <taxon>Gammaproteobacteria</taxon>
        <taxon>Lysobacterales</taxon>
        <taxon>Lysobacteraceae</taxon>
        <taxon>Chiayiivirga</taxon>
    </lineage>
</organism>
<keyword evidence="2" id="KW-1185">Reference proteome</keyword>
<evidence type="ECO:0000313" key="1">
    <source>
        <dbReference type="EMBL" id="MBB5207798.1"/>
    </source>
</evidence>
<reference evidence="1 2" key="1">
    <citation type="submission" date="2020-08" db="EMBL/GenBank/DDBJ databases">
        <title>Genomic Encyclopedia of Type Strains, Phase IV (KMG-IV): sequencing the most valuable type-strain genomes for metagenomic binning, comparative biology and taxonomic classification.</title>
        <authorList>
            <person name="Goeker M."/>
        </authorList>
    </citation>
    <scope>NUCLEOTIDE SEQUENCE [LARGE SCALE GENOMIC DNA]</scope>
    <source>
        <strain evidence="1 2">DSM 24163</strain>
    </source>
</reference>
<accession>A0A7W8D7Q6</accession>
<evidence type="ECO:0000313" key="2">
    <source>
        <dbReference type="Proteomes" id="UP000521199"/>
    </source>
</evidence>
<dbReference type="EMBL" id="JACHHP010000002">
    <property type="protein sequence ID" value="MBB5207798.1"/>
    <property type="molecule type" value="Genomic_DNA"/>
</dbReference>
<dbReference type="Proteomes" id="UP000521199">
    <property type="component" value="Unassembled WGS sequence"/>
</dbReference>
<gene>
    <name evidence="1" type="ORF">HNQ52_001327</name>
</gene>
<dbReference type="RefSeq" id="WP_183960326.1">
    <property type="nucleotide sequence ID" value="NZ_JACHHP010000002.1"/>
</dbReference>
<protein>
    <submittedName>
        <fullName evidence="1">Putative regulator of Ras-like GTPase activity (Roadblock/LC7/MglB family)</fullName>
    </submittedName>
</protein>
<comment type="caution">
    <text evidence="1">The sequence shown here is derived from an EMBL/GenBank/DDBJ whole genome shotgun (WGS) entry which is preliminary data.</text>
</comment>
<sequence length="119" mass="13074">MAKLDINSLSGIDGFIGAALVDSDSGMALAKLGGGNIDLDVAASGNTEVVKSKRRVASTLKINERIDDILISLERQYHIIRPLERNETLFLYLVLDRAKSNLAMARHELKSFEQNLDFG</sequence>
<dbReference type="AlphaFoldDB" id="A0A7W8D7Q6"/>
<proteinExistence type="predicted"/>